<dbReference type="RefSeq" id="WP_189167030.1">
    <property type="nucleotide sequence ID" value="NZ_BMNT01000050.1"/>
</dbReference>
<feature type="compositionally biased region" description="Polar residues" evidence="1">
    <location>
        <begin position="139"/>
        <end position="150"/>
    </location>
</feature>
<evidence type="ECO:0000313" key="3">
    <source>
        <dbReference type="EMBL" id="GGL15082.1"/>
    </source>
</evidence>
<feature type="transmembrane region" description="Helical" evidence="2">
    <location>
        <begin position="49"/>
        <end position="74"/>
    </location>
</feature>
<organism evidence="3 4">
    <name type="scientific">Sphaerisporangium melleum</name>
    <dbReference type="NCBI Taxonomy" id="321316"/>
    <lineage>
        <taxon>Bacteria</taxon>
        <taxon>Bacillati</taxon>
        <taxon>Actinomycetota</taxon>
        <taxon>Actinomycetes</taxon>
        <taxon>Streptosporangiales</taxon>
        <taxon>Streptosporangiaceae</taxon>
        <taxon>Sphaerisporangium</taxon>
    </lineage>
</organism>
<name>A0A917VUD9_9ACTN</name>
<feature type="compositionally biased region" description="Low complexity" evidence="1">
    <location>
        <begin position="123"/>
        <end position="138"/>
    </location>
</feature>
<dbReference type="Proteomes" id="UP000645217">
    <property type="component" value="Unassembled WGS sequence"/>
</dbReference>
<feature type="compositionally biased region" description="Pro residues" evidence="1">
    <location>
        <begin position="212"/>
        <end position="225"/>
    </location>
</feature>
<feature type="region of interest" description="Disordered" evidence="1">
    <location>
        <begin position="81"/>
        <end position="247"/>
    </location>
</feature>
<accession>A0A917VUD9</accession>
<evidence type="ECO:0000256" key="1">
    <source>
        <dbReference type="SAM" id="MobiDB-lite"/>
    </source>
</evidence>
<keyword evidence="2" id="KW-0472">Membrane</keyword>
<sequence>MTDSPDEYGEVLRRVLRAEADSVVPSAEGLQIIRTRIEQRAERGIRGIFWWRAAASAFGAVLVAATVVMVVPGLREQFDPGREQQVIPVQYDTDPPDESSTRRPPATGPSAPAVVSRKPHASPSPSTTLSMLPTPSVSASPGNDCATTVPTAVEPEPGSTPQPCAEPTGEESQPDQTTEPGPRPTHQSGTPTPTATAQPSASPRPTAQPSAPETPQPPASTPPAAPSATPQMTTEGDSAAVPTASQQ</sequence>
<comment type="caution">
    <text evidence="3">The sequence shown here is derived from an EMBL/GenBank/DDBJ whole genome shotgun (WGS) entry which is preliminary data.</text>
</comment>
<feature type="compositionally biased region" description="Polar residues" evidence="1">
    <location>
        <begin position="174"/>
        <end position="189"/>
    </location>
</feature>
<evidence type="ECO:0000256" key="2">
    <source>
        <dbReference type="SAM" id="Phobius"/>
    </source>
</evidence>
<keyword evidence="4" id="KW-1185">Reference proteome</keyword>
<evidence type="ECO:0000313" key="4">
    <source>
        <dbReference type="Proteomes" id="UP000645217"/>
    </source>
</evidence>
<feature type="compositionally biased region" description="Low complexity" evidence="1">
    <location>
        <begin position="190"/>
        <end position="211"/>
    </location>
</feature>
<keyword evidence="2" id="KW-0812">Transmembrane</keyword>
<gene>
    <name evidence="3" type="ORF">GCM10007964_66350</name>
</gene>
<proteinExistence type="predicted"/>
<reference evidence="3" key="1">
    <citation type="journal article" date="2014" name="Int. J. Syst. Evol. Microbiol.">
        <title>Complete genome sequence of Corynebacterium casei LMG S-19264T (=DSM 44701T), isolated from a smear-ripened cheese.</title>
        <authorList>
            <consortium name="US DOE Joint Genome Institute (JGI-PGF)"/>
            <person name="Walter F."/>
            <person name="Albersmeier A."/>
            <person name="Kalinowski J."/>
            <person name="Ruckert C."/>
        </authorList>
    </citation>
    <scope>NUCLEOTIDE SEQUENCE</scope>
    <source>
        <strain evidence="3">JCM 13064</strain>
    </source>
</reference>
<protein>
    <submittedName>
        <fullName evidence="3">Uncharacterized protein</fullName>
    </submittedName>
</protein>
<dbReference type="EMBL" id="BMNT01000050">
    <property type="protein sequence ID" value="GGL15082.1"/>
    <property type="molecule type" value="Genomic_DNA"/>
</dbReference>
<reference evidence="3" key="2">
    <citation type="submission" date="2020-09" db="EMBL/GenBank/DDBJ databases">
        <authorList>
            <person name="Sun Q."/>
            <person name="Ohkuma M."/>
        </authorList>
    </citation>
    <scope>NUCLEOTIDE SEQUENCE</scope>
    <source>
        <strain evidence="3">JCM 13064</strain>
    </source>
</reference>
<dbReference type="AlphaFoldDB" id="A0A917VUD9"/>
<keyword evidence="2" id="KW-1133">Transmembrane helix</keyword>